<evidence type="ECO:0000313" key="2">
    <source>
        <dbReference type="EMBL" id="KAK8783464.1"/>
    </source>
</evidence>
<dbReference type="Proteomes" id="UP001321473">
    <property type="component" value="Unassembled WGS sequence"/>
</dbReference>
<accession>A0AAQ4F8D4</accession>
<dbReference type="AlphaFoldDB" id="A0AAQ4F8D4"/>
<sequence>MFDTAKKGPQESWRQFGYQLRSYYSYYTSSRKVTETEELMELVVVDKLKEALPNDALRQIALQENKSWLKIDEPTEVVEAVESSRGKPSGASVPRMGMASGEGRGREIGGASPLHRQEQIEVKNAPLKAQTTMRQCYRCA</sequence>
<name>A0AAQ4F8D4_AMBAM</name>
<evidence type="ECO:0000313" key="3">
    <source>
        <dbReference type="Proteomes" id="UP001321473"/>
    </source>
</evidence>
<reference evidence="2 3" key="1">
    <citation type="journal article" date="2023" name="Arcadia Sci">
        <title>De novo assembly of a long-read Amblyomma americanum tick genome.</title>
        <authorList>
            <person name="Chou S."/>
            <person name="Poskanzer K.E."/>
            <person name="Rollins M."/>
            <person name="Thuy-Boun P.S."/>
        </authorList>
    </citation>
    <scope>NUCLEOTIDE SEQUENCE [LARGE SCALE GENOMIC DNA]</scope>
    <source>
        <strain evidence="2">F_SG_1</strain>
        <tissue evidence="2">Salivary glands</tissue>
    </source>
</reference>
<organism evidence="2 3">
    <name type="scientific">Amblyomma americanum</name>
    <name type="common">Lone star tick</name>
    <dbReference type="NCBI Taxonomy" id="6943"/>
    <lineage>
        <taxon>Eukaryota</taxon>
        <taxon>Metazoa</taxon>
        <taxon>Ecdysozoa</taxon>
        <taxon>Arthropoda</taxon>
        <taxon>Chelicerata</taxon>
        <taxon>Arachnida</taxon>
        <taxon>Acari</taxon>
        <taxon>Parasitiformes</taxon>
        <taxon>Ixodida</taxon>
        <taxon>Ixodoidea</taxon>
        <taxon>Ixodidae</taxon>
        <taxon>Amblyomminae</taxon>
        <taxon>Amblyomma</taxon>
    </lineage>
</organism>
<dbReference type="PANTHER" id="PTHR46888:SF1">
    <property type="entry name" value="RIBONUCLEASE H"/>
    <property type="match status" value="1"/>
</dbReference>
<proteinExistence type="predicted"/>
<gene>
    <name evidence="2" type="ORF">V5799_010173</name>
</gene>
<evidence type="ECO:0000256" key="1">
    <source>
        <dbReference type="SAM" id="MobiDB-lite"/>
    </source>
</evidence>
<comment type="caution">
    <text evidence="2">The sequence shown here is derived from an EMBL/GenBank/DDBJ whole genome shotgun (WGS) entry which is preliminary data.</text>
</comment>
<feature type="region of interest" description="Disordered" evidence="1">
    <location>
        <begin position="80"/>
        <end position="112"/>
    </location>
</feature>
<protein>
    <submittedName>
        <fullName evidence="2">Uncharacterized protein</fullName>
    </submittedName>
</protein>
<keyword evidence="3" id="KW-1185">Reference proteome</keyword>
<dbReference type="EMBL" id="JARKHS020005535">
    <property type="protein sequence ID" value="KAK8783464.1"/>
    <property type="molecule type" value="Genomic_DNA"/>
</dbReference>
<dbReference type="PANTHER" id="PTHR46888">
    <property type="entry name" value="ZINC KNUCKLE DOMAINCONTAINING PROTEIN-RELATED"/>
    <property type="match status" value="1"/>
</dbReference>